<dbReference type="STRING" id="1777137.AWB76_01854"/>
<proteinExistence type="predicted"/>
<keyword evidence="3" id="KW-1185">Reference proteome</keyword>
<feature type="transmembrane region" description="Helical" evidence="1">
    <location>
        <begin position="20"/>
        <end position="42"/>
    </location>
</feature>
<protein>
    <submittedName>
        <fullName evidence="2">Uncharacterized protein</fullName>
    </submittedName>
</protein>
<keyword evidence="1" id="KW-1133">Transmembrane helix</keyword>
<reference evidence="3" key="1">
    <citation type="submission" date="2016-01" db="EMBL/GenBank/DDBJ databases">
        <authorList>
            <person name="Peeters Charlotte."/>
        </authorList>
    </citation>
    <scope>NUCLEOTIDE SEQUENCE [LARGE SCALE GENOMIC DNA]</scope>
</reference>
<organism evidence="2 3">
    <name type="scientific">Caballeronia temeraria</name>
    <dbReference type="NCBI Taxonomy" id="1777137"/>
    <lineage>
        <taxon>Bacteria</taxon>
        <taxon>Pseudomonadati</taxon>
        <taxon>Pseudomonadota</taxon>
        <taxon>Betaproteobacteria</taxon>
        <taxon>Burkholderiales</taxon>
        <taxon>Burkholderiaceae</taxon>
        <taxon>Caballeronia</taxon>
    </lineage>
</organism>
<dbReference type="RefSeq" id="WP_157696085.1">
    <property type="nucleotide sequence ID" value="NZ_FCOI02000004.1"/>
</dbReference>
<dbReference type="Proteomes" id="UP000054624">
    <property type="component" value="Unassembled WGS sequence"/>
</dbReference>
<evidence type="ECO:0000256" key="1">
    <source>
        <dbReference type="SAM" id="Phobius"/>
    </source>
</evidence>
<dbReference type="OrthoDB" id="9005031at2"/>
<keyword evidence="1" id="KW-0812">Transmembrane</keyword>
<sequence length="469" mass="51610">MSMDWRIPDVPEREPTEPPSVWIAAAALFIALIAGFILTFLNWKQGTSIVSARFFACALAVPVLIWGVFCGFLYLHSEDWNNRVAWWNFLRQDHFNDWRGWAQWNLSILDVVTLAPETELAERMLGLEGTPPANAGKILTLPRNGIDDILTQLVTPLAGTLGRFAGKRTIHIAIQSGNETHLAILRGVLQRLDIAHASIAMSRFEAKALPNLLDDWMANQKVRPGYGYRRQTMMPDLCLVLACQLNEHATPSPASEAAVALLFGSWHFLEDAKLKPKARLFRPIPTATDEIPDALKTLIAAEPTPLKRLRNLWLSNLAKRDGHVVRAIAKDSEPALTVLDLDQALGVSGPASSMLLQALAAQAVFNGQGPQLVGMPDADGLRLNLVGNEYAPVENAKEPEIDFWEGSISAGVGCLTCLLMLCAIELDAGPAWSLSVIGVAVFLLFVGMPAGAIFKRRRVTDEFYRRVNR</sequence>
<feature type="transmembrane region" description="Helical" evidence="1">
    <location>
        <begin position="431"/>
        <end position="454"/>
    </location>
</feature>
<feature type="transmembrane region" description="Helical" evidence="1">
    <location>
        <begin position="54"/>
        <end position="75"/>
    </location>
</feature>
<dbReference type="EMBL" id="FCOI02000004">
    <property type="protein sequence ID" value="SAK53426.1"/>
    <property type="molecule type" value="Genomic_DNA"/>
</dbReference>
<keyword evidence="1" id="KW-0472">Membrane</keyword>
<evidence type="ECO:0000313" key="3">
    <source>
        <dbReference type="Proteomes" id="UP000054624"/>
    </source>
</evidence>
<dbReference type="AlphaFoldDB" id="A0A158A709"/>
<accession>A0A158A709</accession>
<name>A0A158A709_9BURK</name>
<gene>
    <name evidence="2" type="ORF">AWB76_01854</name>
</gene>
<evidence type="ECO:0000313" key="2">
    <source>
        <dbReference type="EMBL" id="SAK53426.1"/>
    </source>
</evidence>